<dbReference type="EMBL" id="CANTFK010000979">
    <property type="protein sequence ID" value="CAI5735936.1"/>
    <property type="molecule type" value="Genomic_DNA"/>
</dbReference>
<name>A0AAV0UKY2_9STRA</name>
<comment type="caution">
    <text evidence="1">The sequence shown here is derived from an EMBL/GenBank/DDBJ whole genome shotgun (WGS) entry which is preliminary data.</text>
</comment>
<dbReference type="GO" id="GO:0006357">
    <property type="term" value="P:regulation of transcription by RNA polymerase II"/>
    <property type="evidence" value="ECO:0007669"/>
    <property type="project" value="TreeGrafter"/>
</dbReference>
<dbReference type="GO" id="GO:0005634">
    <property type="term" value="C:nucleus"/>
    <property type="evidence" value="ECO:0007669"/>
    <property type="project" value="TreeGrafter"/>
</dbReference>
<evidence type="ECO:0000313" key="1">
    <source>
        <dbReference type="EMBL" id="CAI5735936.1"/>
    </source>
</evidence>
<dbReference type="PANTHER" id="PTHR34396">
    <property type="entry name" value="OS03G0264950 PROTEIN-RELATED"/>
    <property type="match status" value="1"/>
</dbReference>
<evidence type="ECO:0008006" key="3">
    <source>
        <dbReference type="Google" id="ProtNLM"/>
    </source>
</evidence>
<protein>
    <recommendedName>
        <fullName evidence="3">BED-type domain-containing protein</fullName>
    </recommendedName>
</protein>
<dbReference type="GO" id="GO:1990837">
    <property type="term" value="F:sequence-specific double-stranded DNA binding"/>
    <property type="evidence" value="ECO:0007669"/>
    <property type="project" value="TreeGrafter"/>
</dbReference>
<sequence length="973" mass="109052">MGRGCSLNEWTHFQKLSEEGRVSNSSYWYVLCRHCVTGFEQKQLLNAPVKLTGRRSAMRAHLKSCPMYAHQYKIEQIALEKKSTTQSTDDGVSAGEKCKRKIKRKSDEGRNKKHCMMEEWAHFNRLEDEGYIGRSNFYYATCKYCEKVYDEASEDQKPLLVPEKLVGRREKMRKHLSLCRHFKAELPSLERRWYQRSNIIPRGTTVAAGALAVTHMSSAESIVATTFNNGSSRLALDEWHYFTRLERKKGSAYYYARCNFCQQAYEKAPDSMKTSMKPAIIIGRKGNMQTHLAKCLHMPKEPSAIAKVYETGYSTKLGDGASAAPKLDTTVLPEPKRTKLDVDNESSLPSPDETSVHRALMRIIIEHHLPFEWVESDSVKHLFCALVPVTGATGLALLPSTTDLRTHILDKIHTATLFSELTKLQNRIPLELGTSAFSNNAVDTLSDASLGSWPVMLHCNFSIAQQLGSMQVLAINGVLTNGKAIVPLSFIRAQKSEAAVEAALAHNHGLEVARWLDEHIRLCVSTTKLALSAVVLPYNSITQRAVGILRSPKHWPQVVFLPDIESMLQFPLLKLLATPETFAVVSSLIEIWQLESVRTCMLERLSEMDSDAHASPFRDWESCATLMQVLLDHKSSSASTKRGVATAKRLVENAFNHSLLERVCNLLHAFMKVFCSCRTGLTLSEAMVQLSVLFTAAKGFTTVQLALEMVWKQMEQPLYVLAYVLNPRFRLRDINSTAITKLSTLSDLSVSYFMSIFGRKPNSLRGEVTAYLHESQRVFTTDFIAEFPVVDDYFCYLSDNYPSLSMLMKVLCSFSSSSIASRTIHSTLQNGPVSGMYTNDEQLKLDYLRDRWGIVPTASLEPKSRAAVRDSHSGAAILNADVVVDEWKKVLESKLHGQGVDLSLLVDKVNGVDDSDRTVDVTRHGDSDTIEEVNGPRLPLMELDSELTFPSVSVHTEFSTKVPLKELFKTGCS</sequence>
<proteinExistence type="predicted"/>
<dbReference type="PANTHER" id="PTHR34396:SF25">
    <property type="entry name" value="BOUNDARY ELEMENT ASSOCIATED FACTOR"/>
    <property type="match status" value="1"/>
</dbReference>
<reference evidence="1" key="1">
    <citation type="submission" date="2022-12" db="EMBL/GenBank/DDBJ databases">
        <authorList>
            <person name="Webb A."/>
        </authorList>
    </citation>
    <scope>NUCLEOTIDE SEQUENCE</scope>
    <source>
        <strain evidence="1">Pf2</strain>
    </source>
</reference>
<organism evidence="1 2">
    <name type="scientific">Peronospora farinosa</name>
    <dbReference type="NCBI Taxonomy" id="134698"/>
    <lineage>
        <taxon>Eukaryota</taxon>
        <taxon>Sar</taxon>
        <taxon>Stramenopiles</taxon>
        <taxon>Oomycota</taxon>
        <taxon>Peronosporomycetes</taxon>
        <taxon>Peronosporales</taxon>
        <taxon>Peronosporaceae</taxon>
        <taxon>Peronospora</taxon>
    </lineage>
</organism>
<dbReference type="InterPro" id="IPR053031">
    <property type="entry name" value="Cuticle_assoc_protein"/>
</dbReference>
<evidence type="ECO:0000313" key="2">
    <source>
        <dbReference type="Proteomes" id="UP001159659"/>
    </source>
</evidence>
<dbReference type="Proteomes" id="UP001159659">
    <property type="component" value="Unassembled WGS sequence"/>
</dbReference>
<dbReference type="AlphaFoldDB" id="A0AAV0UKY2"/>
<gene>
    <name evidence="1" type="ORF">PFR002_LOCUS7932</name>
</gene>
<accession>A0AAV0UKY2</accession>